<dbReference type="EMBL" id="JARKNE010000008">
    <property type="protein sequence ID" value="KAK5811216.1"/>
    <property type="molecule type" value="Genomic_DNA"/>
</dbReference>
<sequence>MMWGCGFGARTDISRLISLVSTSKASLALEFETKSFIRSGWVKTSVFRLLLFFEPKNGVQEVKPGQATKCSQSPVTSVSSEDEIRVVLELAHLDSNTTGSNLKCKRQP</sequence>
<comment type="caution">
    <text evidence="1">The sequence shown here is derived from an EMBL/GenBank/DDBJ whole genome shotgun (WGS) entry which is preliminary data.</text>
</comment>
<protein>
    <submittedName>
        <fullName evidence="1">Uncharacterized protein</fullName>
    </submittedName>
</protein>
<evidence type="ECO:0000313" key="1">
    <source>
        <dbReference type="EMBL" id="KAK5811216.1"/>
    </source>
</evidence>
<dbReference type="Proteomes" id="UP001358586">
    <property type="component" value="Chromosome 8"/>
</dbReference>
<proteinExistence type="predicted"/>
<organism evidence="1 2">
    <name type="scientific">Gossypium arboreum</name>
    <name type="common">Tree cotton</name>
    <name type="synonym">Gossypium nanking</name>
    <dbReference type="NCBI Taxonomy" id="29729"/>
    <lineage>
        <taxon>Eukaryota</taxon>
        <taxon>Viridiplantae</taxon>
        <taxon>Streptophyta</taxon>
        <taxon>Embryophyta</taxon>
        <taxon>Tracheophyta</taxon>
        <taxon>Spermatophyta</taxon>
        <taxon>Magnoliopsida</taxon>
        <taxon>eudicotyledons</taxon>
        <taxon>Gunneridae</taxon>
        <taxon>Pentapetalae</taxon>
        <taxon>rosids</taxon>
        <taxon>malvids</taxon>
        <taxon>Malvales</taxon>
        <taxon>Malvaceae</taxon>
        <taxon>Malvoideae</taxon>
        <taxon>Gossypium</taxon>
    </lineage>
</organism>
<reference evidence="1 2" key="1">
    <citation type="submission" date="2023-03" db="EMBL/GenBank/DDBJ databases">
        <title>WGS of Gossypium arboreum.</title>
        <authorList>
            <person name="Yu D."/>
        </authorList>
    </citation>
    <scope>NUCLEOTIDE SEQUENCE [LARGE SCALE GENOMIC DNA]</scope>
    <source>
        <tissue evidence="1">Leaf</tissue>
    </source>
</reference>
<accession>A0ABR0NXY5</accession>
<evidence type="ECO:0000313" key="2">
    <source>
        <dbReference type="Proteomes" id="UP001358586"/>
    </source>
</evidence>
<keyword evidence="2" id="KW-1185">Reference proteome</keyword>
<name>A0ABR0NXY5_GOSAR</name>
<gene>
    <name evidence="1" type="ORF">PVK06_026540</name>
</gene>